<evidence type="ECO:0000256" key="1">
    <source>
        <dbReference type="ARBA" id="ARBA00008791"/>
    </source>
</evidence>
<dbReference type="Pfam" id="PF00582">
    <property type="entry name" value="Usp"/>
    <property type="match status" value="1"/>
</dbReference>
<comment type="similarity">
    <text evidence="1">Belongs to the universal stress protein A family.</text>
</comment>
<gene>
    <name evidence="3" type="ORF">AWC17_14985</name>
</gene>
<evidence type="ECO:0000259" key="2">
    <source>
        <dbReference type="Pfam" id="PF00582"/>
    </source>
</evidence>
<reference evidence="3 4" key="1">
    <citation type="submission" date="2016-01" db="EMBL/GenBank/DDBJ databases">
        <title>The new phylogeny of the genus Mycobacterium.</title>
        <authorList>
            <person name="Tarcisio F."/>
            <person name="Conor M."/>
            <person name="Antonella G."/>
            <person name="Elisabetta G."/>
            <person name="Giulia F.S."/>
            <person name="Sara T."/>
            <person name="Anna F."/>
            <person name="Clotilde B."/>
            <person name="Roberto B."/>
            <person name="Veronica D.S."/>
            <person name="Fabio R."/>
            <person name="Monica P."/>
            <person name="Olivier J."/>
            <person name="Enrico T."/>
            <person name="Nicola S."/>
        </authorList>
    </citation>
    <scope>NUCLEOTIDE SEQUENCE [LARGE SCALE GENOMIC DNA]</scope>
    <source>
        <strain evidence="3 4">DSM 44803</strain>
    </source>
</reference>
<name>A0A1X1YYB4_9MYCO</name>
<comment type="caution">
    <text evidence="3">The sequence shown here is derived from an EMBL/GenBank/DDBJ whole genome shotgun (WGS) entry which is preliminary data.</text>
</comment>
<dbReference type="SUPFAM" id="SSF52402">
    <property type="entry name" value="Adenine nucleotide alpha hydrolases-like"/>
    <property type="match status" value="1"/>
</dbReference>
<dbReference type="Gene3D" id="3.40.50.620">
    <property type="entry name" value="HUPs"/>
    <property type="match status" value="1"/>
</dbReference>
<protein>
    <recommendedName>
        <fullName evidence="2">UspA domain-containing protein</fullName>
    </recommendedName>
</protein>
<evidence type="ECO:0000313" key="4">
    <source>
        <dbReference type="Proteomes" id="UP000193781"/>
    </source>
</evidence>
<sequence>MAEARHHGSVVRAVHAWQLPYHQGYVGHLALGHLREPLIEAARQTLHAALADPCIETAGVEIMPVVEEGSAARVLIAAGADAGLLVVGSRGYGGFRGLLLGSVSQQCAQGAPCPLVIVPGERRGADAADGGADGDGE</sequence>
<dbReference type="PANTHER" id="PTHR46553">
    <property type="entry name" value="ADENINE NUCLEOTIDE ALPHA HYDROLASES-LIKE SUPERFAMILY PROTEIN"/>
    <property type="match status" value="1"/>
</dbReference>
<keyword evidence="4" id="KW-1185">Reference proteome</keyword>
<accession>A0A1X1YYB4</accession>
<organism evidence="3 4">
    <name type="scientific">Mycobacterium nebraskense</name>
    <dbReference type="NCBI Taxonomy" id="244292"/>
    <lineage>
        <taxon>Bacteria</taxon>
        <taxon>Bacillati</taxon>
        <taxon>Actinomycetota</taxon>
        <taxon>Actinomycetes</taxon>
        <taxon>Mycobacteriales</taxon>
        <taxon>Mycobacteriaceae</taxon>
        <taxon>Mycobacterium</taxon>
    </lineage>
</organism>
<dbReference type="InterPro" id="IPR014729">
    <property type="entry name" value="Rossmann-like_a/b/a_fold"/>
</dbReference>
<feature type="domain" description="UspA" evidence="2">
    <location>
        <begin position="3"/>
        <end position="119"/>
    </location>
</feature>
<dbReference type="Proteomes" id="UP000193781">
    <property type="component" value="Unassembled WGS sequence"/>
</dbReference>
<dbReference type="AlphaFoldDB" id="A0A1X1YYB4"/>
<dbReference type="PANTHER" id="PTHR46553:SF3">
    <property type="entry name" value="ADENINE NUCLEOTIDE ALPHA HYDROLASES-LIKE SUPERFAMILY PROTEIN"/>
    <property type="match status" value="1"/>
</dbReference>
<dbReference type="InterPro" id="IPR006016">
    <property type="entry name" value="UspA"/>
</dbReference>
<dbReference type="InterPro" id="IPR006015">
    <property type="entry name" value="Universal_stress_UspA"/>
</dbReference>
<evidence type="ECO:0000313" key="3">
    <source>
        <dbReference type="EMBL" id="ORW16050.1"/>
    </source>
</evidence>
<dbReference type="PRINTS" id="PR01438">
    <property type="entry name" value="UNVRSLSTRESS"/>
</dbReference>
<dbReference type="EMBL" id="LQPH01000164">
    <property type="protein sequence ID" value="ORW16050.1"/>
    <property type="molecule type" value="Genomic_DNA"/>
</dbReference>
<proteinExistence type="inferred from homology"/>